<comment type="similarity">
    <text evidence="1">Belongs to the BlaI transcriptional regulatory family.</text>
</comment>
<name>A0A9D1DNE2_9FIRM</name>
<proteinExistence type="inferred from homology"/>
<dbReference type="InterPro" id="IPR036390">
    <property type="entry name" value="WH_DNA-bd_sf"/>
</dbReference>
<protein>
    <submittedName>
        <fullName evidence="5">BlaI/MecI/CopY family transcriptional regulator</fullName>
    </submittedName>
</protein>
<dbReference type="SUPFAM" id="SSF46785">
    <property type="entry name" value="Winged helix' DNA-binding domain"/>
    <property type="match status" value="1"/>
</dbReference>
<sequence length="124" mass="13650">MDRTRRLPDAELTVMQAVWDCGAPATRAEIEARLPPERHMAATTLLTLLSRLAERGFVRADKAGRGALYTALVSRKEYLAGQSRSFLDKLCGGSLSVFAAALCDSGLSREELDELRALLERNEL</sequence>
<accession>A0A9D1DNE2</accession>
<dbReference type="InterPro" id="IPR005650">
    <property type="entry name" value="BlaI_family"/>
</dbReference>
<dbReference type="Gene3D" id="1.10.10.10">
    <property type="entry name" value="Winged helix-like DNA-binding domain superfamily/Winged helix DNA-binding domain"/>
    <property type="match status" value="1"/>
</dbReference>
<keyword evidence="3" id="KW-0238">DNA-binding</keyword>
<dbReference type="EMBL" id="DVHH01000247">
    <property type="protein sequence ID" value="HIR55954.1"/>
    <property type="molecule type" value="Genomic_DNA"/>
</dbReference>
<dbReference type="AlphaFoldDB" id="A0A9D1DNE2"/>
<dbReference type="Proteomes" id="UP000824238">
    <property type="component" value="Unassembled WGS sequence"/>
</dbReference>
<dbReference type="PIRSF" id="PIRSF019455">
    <property type="entry name" value="CopR_AtkY"/>
    <property type="match status" value="1"/>
</dbReference>
<evidence type="ECO:0000256" key="2">
    <source>
        <dbReference type="ARBA" id="ARBA00023015"/>
    </source>
</evidence>
<dbReference type="InterPro" id="IPR036388">
    <property type="entry name" value="WH-like_DNA-bd_sf"/>
</dbReference>
<evidence type="ECO:0000256" key="4">
    <source>
        <dbReference type="ARBA" id="ARBA00023163"/>
    </source>
</evidence>
<keyword evidence="4" id="KW-0804">Transcription</keyword>
<evidence type="ECO:0000256" key="3">
    <source>
        <dbReference type="ARBA" id="ARBA00023125"/>
    </source>
</evidence>
<evidence type="ECO:0000313" key="5">
    <source>
        <dbReference type="EMBL" id="HIR55954.1"/>
    </source>
</evidence>
<dbReference type="GO" id="GO:0045892">
    <property type="term" value="P:negative regulation of DNA-templated transcription"/>
    <property type="evidence" value="ECO:0007669"/>
    <property type="project" value="InterPro"/>
</dbReference>
<gene>
    <name evidence="5" type="ORF">IAD36_10225</name>
</gene>
<reference evidence="5" key="2">
    <citation type="journal article" date="2021" name="PeerJ">
        <title>Extensive microbial diversity within the chicken gut microbiome revealed by metagenomics and culture.</title>
        <authorList>
            <person name="Gilroy R."/>
            <person name="Ravi A."/>
            <person name="Getino M."/>
            <person name="Pursley I."/>
            <person name="Horton D.L."/>
            <person name="Alikhan N.F."/>
            <person name="Baker D."/>
            <person name="Gharbi K."/>
            <person name="Hall N."/>
            <person name="Watson M."/>
            <person name="Adriaenssens E.M."/>
            <person name="Foster-Nyarko E."/>
            <person name="Jarju S."/>
            <person name="Secka A."/>
            <person name="Antonio M."/>
            <person name="Oren A."/>
            <person name="Chaudhuri R.R."/>
            <person name="La Ragione R."/>
            <person name="Hildebrand F."/>
            <person name="Pallen M.J."/>
        </authorList>
    </citation>
    <scope>NUCLEOTIDE SEQUENCE</scope>
    <source>
        <strain evidence="5">ChiGjej3B3-7149</strain>
    </source>
</reference>
<dbReference type="GO" id="GO:0003677">
    <property type="term" value="F:DNA binding"/>
    <property type="evidence" value="ECO:0007669"/>
    <property type="project" value="UniProtKB-KW"/>
</dbReference>
<keyword evidence="2" id="KW-0805">Transcription regulation</keyword>
<comment type="caution">
    <text evidence="5">The sequence shown here is derived from an EMBL/GenBank/DDBJ whole genome shotgun (WGS) entry which is preliminary data.</text>
</comment>
<evidence type="ECO:0000313" key="6">
    <source>
        <dbReference type="Proteomes" id="UP000824238"/>
    </source>
</evidence>
<dbReference type="Gene3D" id="1.10.4040.10">
    <property type="entry name" value="Penicillinase repressor domain"/>
    <property type="match status" value="1"/>
</dbReference>
<reference evidence="5" key="1">
    <citation type="submission" date="2020-10" db="EMBL/GenBank/DDBJ databases">
        <authorList>
            <person name="Gilroy R."/>
        </authorList>
    </citation>
    <scope>NUCLEOTIDE SEQUENCE</scope>
    <source>
        <strain evidence="5">ChiGjej3B3-7149</strain>
    </source>
</reference>
<organism evidence="5 6">
    <name type="scientific">Candidatus Scatomorpha intestinigallinarum</name>
    <dbReference type="NCBI Taxonomy" id="2840923"/>
    <lineage>
        <taxon>Bacteria</taxon>
        <taxon>Bacillati</taxon>
        <taxon>Bacillota</taxon>
        <taxon>Clostridia</taxon>
        <taxon>Eubacteriales</taxon>
        <taxon>Candidatus Scatomorpha</taxon>
    </lineage>
</organism>
<dbReference type="Pfam" id="PF03965">
    <property type="entry name" value="Penicillinase_R"/>
    <property type="match status" value="1"/>
</dbReference>
<evidence type="ECO:0000256" key="1">
    <source>
        <dbReference type="ARBA" id="ARBA00011046"/>
    </source>
</evidence>